<protein>
    <submittedName>
        <fullName evidence="2">Uncharacterized protein</fullName>
    </submittedName>
</protein>
<evidence type="ECO:0000256" key="1">
    <source>
        <dbReference type="SAM" id="MobiDB-lite"/>
    </source>
</evidence>
<comment type="caution">
    <text evidence="2">The sequence shown here is derived from an EMBL/GenBank/DDBJ whole genome shotgun (WGS) entry which is preliminary data.</text>
</comment>
<dbReference type="Proteomes" id="UP000234345">
    <property type="component" value="Unassembled WGS sequence"/>
</dbReference>
<feature type="compositionally biased region" description="Basic and acidic residues" evidence="1">
    <location>
        <begin position="131"/>
        <end position="141"/>
    </location>
</feature>
<reference evidence="2 3" key="1">
    <citation type="submission" date="2017-10" db="EMBL/GenBank/DDBJ databases">
        <authorList>
            <person name="Regsiter A."/>
            <person name="William W."/>
        </authorList>
    </citation>
    <scope>NUCLEOTIDE SEQUENCE [LARGE SCALE GENOMIC DNA]</scope>
    <source>
        <strain evidence="2 3">CFBP6991</strain>
    </source>
</reference>
<dbReference type="AlphaFoldDB" id="A0A7Z7J4M4"/>
<name>A0A7Z7J4M4_XANCH</name>
<feature type="region of interest" description="Disordered" evidence="1">
    <location>
        <begin position="121"/>
        <end position="141"/>
    </location>
</feature>
<organism evidence="2 3">
    <name type="scientific">Xanthomonas campestris pv. phaseoli</name>
    <dbReference type="NCBI Taxonomy" id="317013"/>
    <lineage>
        <taxon>Bacteria</taxon>
        <taxon>Pseudomonadati</taxon>
        <taxon>Pseudomonadota</taxon>
        <taxon>Gammaproteobacteria</taxon>
        <taxon>Lysobacterales</taxon>
        <taxon>Lysobacteraceae</taxon>
        <taxon>Xanthomonas</taxon>
    </lineage>
</organism>
<sequence>MTTVTTSFPASSASTLRITLRRCVGECRRLHVWPEDAQRSWELHDTDIGCACTLPHPGYLIAALAELLAPGFAAMITPGIVLPVLAGETTPCQWLPIKSVDRARWDARSFLQRGSVLERLPEPCESSSPPHVERLGDRMQA</sequence>
<proteinExistence type="predicted"/>
<accession>A0A7Z7J4M4</accession>
<evidence type="ECO:0000313" key="3">
    <source>
        <dbReference type="Proteomes" id="UP000234345"/>
    </source>
</evidence>
<dbReference type="EMBL" id="OCZC01000080">
    <property type="protein sequence ID" value="SOO26148.1"/>
    <property type="molecule type" value="Genomic_DNA"/>
</dbReference>
<evidence type="ECO:0000313" key="2">
    <source>
        <dbReference type="EMBL" id="SOO26148.1"/>
    </source>
</evidence>
<gene>
    <name evidence="2" type="ORF">XFF6991_520122</name>
</gene>